<dbReference type="Proteomes" id="UP000095286">
    <property type="component" value="Unplaced"/>
</dbReference>
<evidence type="ECO:0000313" key="2">
    <source>
        <dbReference type="WBParaSite" id="RSKR_0000110100.1"/>
    </source>
</evidence>
<accession>A0AC35TJL0</accession>
<reference evidence="2" key="1">
    <citation type="submission" date="2016-11" db="UniProtKB">
        <authorList>
            <consortium name="WormBaseParasite"/>
        </authorList>
    </citation>
    <scope>IDENTIFICATION</scope>
    <source>
        <strain evidence="2">KR3021</strain>
    </source>
</reference>
<name>A0AC35TJL0_9BILA</name>
<protein>
    <submittedName>
        <fullName evidence="2">N-acetylgalactosaminide beta-1,3-galactosyltransferase</fullName>
    </submittedName>
</protein>
<proteinExistence type="predicted"/>
<evidence type="ECO:0000313" key="1">
    <source>
        <dbReference type="Proteomes" id="UP000095286"/>
    </source>
</evidence>
<dbReference type="WBParaSite" id="RSKR_0000110100.1">
    <property type="protein sequence ID" value="RSKR_0000110100.1"/>
    <property type="gene ID" value="RSKR_0000110100"/>
</dbReference>
<sequence>MDRTNDKYAPEKVLEFHGNDSSHSHSALRVAEKIASRVRIFCWILTGKQNHQKRAIHVKATWLKRCNNYVFFSSEDDPELPAINLNVSEGRQHLWQKTKLAFKYLHDHYIDDYDWFLKADDDTFTVVENLRYLLMAHSPDEATWFGAKFKPFTKFGYHSGGAGYVLSREALKKFVKEALPDPKKCKAAESGAEDAEMGKCLENIGVRPGDSRDQQGQHRFLPFQPESHVVAKKRDPKFWYWSYNYYPIEQGPKCCSDYAISFHYVNANLMYVLEYLIYHLKPFGIESTLSEKFILKGREHEKELIEDEMVDAAFEFSVLNMGKNDTFTKTLEDIGKLKEHNTHSQEQMPDKAYHESEEVVSKT</sequence>
<organism evidence="1 2">
    <name type="scientific">Rhabditophanes sp. KR3021</name>
    <dbReference type="NCBI Taxonomy" id="114890"/>
    <lineage>
        <taxon>Eukaryota</taxon>
        <taxon>Metazoa</taxon>
        <taxon>Ecdysozoa</taxon>
        <taxon>Nematoda</taxon>
        <taxon>Chromadorea</taxon>
        <taxon>Rhabditida</taxon>
        <taxon>Tylenchina</taxon>
        <taxon>Panagrolaimomorpha</taxon>
        <taxon>Strongyloidoidea</taxon>
        <taxon>Alloionematidae</taxon>
        <taxon>Rhabditophanes</taxon>
    </lineage>
</organism>